<feature type="compositionally biased region" description="Polar residues" evidence="3">
    <location>
        <begin position="467"/>
        <end position="476"/>
    </location>
</feature>
<dbReference type="OrthoDB" id="3248508at2759"/>
<dbReference type="Pfam" id="PF05057">
    <property type="entry name" value="DUF676"/>
    <property type="match status" value="1"/>
</dbReference>
<feature type="region of interest" description="Disordered" evidence="3">
    <location>
        <begin position="336"/>
        <end position="366"/>
    </location>
</feature>
<dbReference type="STRING" id="1399860.A0A2C5XYL5"/>
<reference evidence="5 6" key="1">
    <citation type="submission" date="2017-06" db="EMBL/GenBank/DDBJ databases">
        <title>Ant-infecting Ophiocordyceps genomes reveal a high diversity of potential behavioral manipulation genes and a possible major role for enterotoxins.</title>
        <authorList>
            <person name="De Bekker C."/>
            <person name="Evans H.C."/>
            <person name="Brachmann A."/>
            <person name="Hughes D.P."/>
        </authorList>
    </citation>
    <scope>NUCLEOTIDE SEQUENCE [LARGE SCALE GENOMIC DNA]</scope>
    <source>
        <strain evidence="5 6">Map64</strain>
    </source>
</reference>
<dbReference type="Proteomes" id="UP000226192">
    <property type="component" value="Unassembled WGS sequence"/>
</dbReference>
<name>A0A2C5XYL5_9HYPO</name>
<feature type="domain" description="DUF676" evidence="4">
    <location>
        <begin position="61"/>
        <end position="178"/>
    </location>
</feature>
<sequence>MASPPPLPPRPQRPNEAPAPHLSPNGLGRPSTDARTSSMQSLLPSPPADSDAGPEPRRTLLLVYIHGFYGNDESFRSFPAHVHALVRTLLADSHVIHSKVYPRYKTYRAIQLARDRFSAWLEPHQSPSTDVILVGHSMGGLLAAEVVLIPSRDAQSQQQQFKHRILGTISLDSPFLGLHPGIVVSGISSLFQPGQKPPDQAAQEQCSSASSQLETSPSLSPSPSVPPSARPNADPFFDPPYWNDEPFLEQPWMKRILHFTSKHHDEGILHAMRNHVASHLEFGGCLADYPALISRYNKLRALEDVDEFTSLHTGGTTPTASRVRFVNYYTLSPGRPKPRPACKNENEEPAVSPCKTPSPCDDDDKSQCRVEITSSNGDAVLASIGTLHAPEEMQSHPESTLSIPTISLEATHMEQEEPLHDAEPKLEALHGHDPKSHRQDDTKSAPLVVLEAIPMEEQDVASPPPSTRQASSQASIDESDLPPIPPEPEKPEAPNLDSLGDKDARRRAEKDHGRAQKAYERAVKDRAKAICKRQKLVEKRRKEAQKEAQRHDAQQEKLAAAVLDGGDVSSMESHGNRRRGKKLGKFCTLPRRVDGVRDGAWVPVYLDDVDEVGAHCGLFFPGPHYDMLVGDVGSRIASWVQEDLSAKAILDLD</sequence>
<dbReference type="InterPro" id="IPR007751">
    <property type="entry name" value="DUF676_lipase-like"/>
</dbReference>
<comment type="similarity">
    <text evidence="1">Belongs to the putative lipase ROG1 family.</text>
</comment>
<dbReference type="AlphaFoldDB" id="A0A2C5XYL5"/>
<feature type="region of interest" description="Disordered" evidence="3">
    <location>
        <begin position="1"/>
        <end position="55"/>
    </location>
</feature>
<protein>
    <recommendedName>
        <fullName evidence="4">DUF676 domain-containing protein</fullName>
    </recommendedName>
</protein>
<evidence type="ECO:0000256" key="1">
    <source>
        <dbReference type="ARBA" id="ARBA00007920"/>
    </source>
</evidence>
<comment type="caution">
    <text evidence="5">The sequence shown here is derived from an EMBL/GenBank/DDBJ whole genome shotgun (WGS) entry which is preliminary data.</text>
</comment>
<dbReference type="Gene3D" id="3.40.50.1820">
    <property type="entry name" value="alpha/beta hydrolase"/>
    <property type="match status" value="1"/>
</dbReference>
<evidence type="ECO:0000256" key="2">
    <source>
        <dbReference type="SAM" id="Coils"/>
    </source>
</evidence>
<feature type="region of interest" description="Disordered" evidence="3">
    <location>
        <begin position="193"/>
        <end position="236"/>
    </location>
</feature>
<accession>A0A2C5XYL5</accession>
<proteinExistence type="inferred from homology"/>
<dbReference type="PANTHER" id="PTHR47842:SF3">
    <property type="entry name" value="DUF676 DOMAIN-CONTAINING PROTEIN"/>
    <property type="match status" value="1"/>
</dbReference>
<gene>
    <name evidence="5" type="ORF">CDD81_1614</name>
</gene>
<feature type="compositionally biased region" description="Low complexity" evidence="3">
    <location>
        <begin position="200"/>
        <end position="222"/>
    </location>
</feature>
<evidence type="ECO:0000313" key="6">
    <source>
        <dbReference type="Proteomes" id="UP000226192"/>
    </source>
</evidence>
<dbReference type="SUPFAM" id="SSF53474">
    <property type="entry name" value="alpha/beta-Hydrolases"/>
    <property type="match status" value="1"/>
</dbReference>
<feature type="coiled-coil region" evidence="2">
    <location>
        <begin position="534"/>
        <end position="561"/>
    </location>
</feature>
<dbReference type="EMBL" id="NJET01000144">
    <property type="protein sequence ID" value="PHH60483.1"/>
    <property type="molecule type" value="Genomic_DNA"/>
</dbReference>
<keyword evidence="6" id="KW-1185">Reference proteome</keyword>
<dbReference type="PANTHER" id="PTHR47842">
    <property type="entry name" value="EXPRESSED PROTEIN"/>
    <property type="match status" value="1"/>
</dbReference>
<feature type="compositionally biased region" description="Pro residues" evidence="3">
    <location>
        <begin position="1"/>
        <end position="12"/>
    </location>
</feature>
<keyword evidence="2" id="KW-0175">Coiled coil</keyword>
<feature type="compositionally biased region" description="Basic and acidic residues" evidence="3">
    <location>
        <begin position="499"/>
        <end position="521"/>
    </location>
</feature>
<feature type="compositionally biased region" description="Polar residues" evidence="3">
    <location>
        <begin position="33"/>
        <end position="43"/>
    </location>
</feature>
<dbReference type="InterPro" id="IPR029058">
    <property type="entry name" value="AB_hydrolase_fold"/>
</dbReference>
<organism evidence="5 6">
    <name type="scientific">Ophiocordyceps australis</name>
    <dbReference type="NCBI Taxonomy" id="1399860"/>
    <lineage>
        <taxon>Eukaryota</taxon>
        <taxon>Fungi</taxon>
        <taxon>Dikarya</taxon>
        <taxon>Ascomycota</taxon>
        <taxon>Pezizomycotina</taxon>
        <taxon>Sordariomycetes</taxon>
        <taxon>Hypocreomycetidae</taxon>
        <taxon>Hypocreales</taxon>
        <taxon>Ophiocordycipitaceae</taxon>
        <taxon>Ophiocordyceps</taxon>
    </lineage>
</organism>
<evidence type="ECO:0000313" key="5">
    <source>
        <dbReference type="EMBL" id="PHH60483.1"/>
    </source>
</evidence>
<evidence type="ECO:0000259" key="4">
    <source>
        <dbReference type="Pfam" id="PF05057"/>
    </source>
</evidence>
<evidence type="ECO:0000256" key="3">
    <source>
        <dbReference type="SAM" id="MobiDB-lite"/>
    </source>
</evidence>
<feature type="region of interest" description="Disordered" evidence="3">
    <location>
        <begin position="455"/>
        <end position="521"/>
    </location>
</feature>